<keyword evidence="1" id="KW-0479">Metal-binding</keyword>
<dbReference type="InterPro" id="IPR016185">
    <property type="entry name" value="PreATP-grasp_dom_sf"/>
</dbReference>
<accession>A0A919J5F4</accession>
<gene>
    <name evidence="6" type="ORF">Afe05nite_51880</name>
</gene>
<evidence type="ECO:0000313" key="7">
    <source>
        <dbReference type="Proteomes" id="UP000598174"/>
    </source>
</evidence>
<dbReference type="Proteomes" id="UP000598174">
    <property type="component" value="Unassembled WGS sequence"/>
</dbReference>
<protein>
    <submittedName>
        <fullName evidence="6">Lysine biosynthesis enzyme LysX</fullName>
    </submittedName>
</protein>
<dbReference type="GO" id="GO:0046872">
    <property type="term" value="F:metal ion binding"/>
    <property type="evidence" value="ECO:0007669"/>
    <property type="project" value="UniProtKB-KW"/>
</dbReference>
<comment type="caution">
    <text evidence="6">The sequence shown here is derived from an EMBL/GenBank/DDBJ whole genome shotgun (WGS) entry which is preliminary data.</text>
</comment>
<dbReference type="Gene3D" id="3.30.1490.20">
    <property type="entry name" value="ATP-grasp fold, A domain"/>
    <property type="match status" value="1"/>
</dbReference>
<dbReference type="GO" id="GO:0005524">
    <property type="term" value="F:ATP binding"/>
    <property type="evidence" value="ECO:0007669"/>
    <property type="project" value="UniProtKB-UniRule"/>
</dbReference>
<dbReference type="GO" id="GO:0005737">
    <property type="term" value="C:cytoplasm"/>
    <property type="evidence" value="ECO:0007669"/>
    <property type="project" value="TreeGrafter"/>
</dbReference>
<evidence type="ECO:0000259" key="5">
    <source>
        <dbReference type="PROSITE" id="PS50975"/>
    </source>
</evidence>
<feature type="domain" description="ATP-grasp" evidence="5">
    <location>
        <begin position="93"/>
        <end position="279"/>
    </location>
</feature>
<dbReference type="InterPro" id="IPR013651">
    <property type="entry name" value="ATP-grasp_RimK-type"/>
</dbReference>
<keyword evidence="2 4" id="KW-0547">Nucleotide-binding</keyword>
<reference evidence="6" key="1">
    <citation type="submission" date="2021-01" db="EMBL/GenBank/DDBJ databases">
        <title>Whole genome shotgun sequence of Actinoplanes ferrugineus NBRC 15555.</title>
        <authorList>
            <person name="Komaki H."/>
            <person name="Tamura T."/>
        </authorList>
    </citation>
    <scope>NUCLEOTIDE SEQUENCE</scope>
    <source>
        <strain evidence="6">NBRC 15555</strain>
    </source>
</reference>
<dbReference type="PROSITE" id="PS50975">
    <property type="entry name" value="ATP_GRASP"/>
    <property type="match status" value="1"/>
</dbReference>
<keyword evidence="3 4" id="KW-0067">ATP-binding</keyword>
<dbReference type="AlphaFoldDB" id="A0A919J5F4"/>
<keyword evidence="7" id="KW-1185">Reference proteome</keyword>
<dbReference type="NCBIfam" id="TIGR00768">
    <property type="entry name" value="rimK_fam"/>
    <property type="match status" value="1"/>
</dbReference>
<dbReference type="Gene3D" id="3.40.50.20">
    <property type="match status" value="1"/>
</dbReference>
<evidence type="ECO:0000256" key="2">
    <source>
        <dbReference type="ARBA" id="ARBA00022741"/>
    </source>
</evidence>
<organism evidence="6 7">
    <name type="scientific">Paractinoplanes ferrugineus</name>
    <dbReference type="NCBI Taxonomy" id="113564"/>
    <lineage>
        <taxon>Bacteria</taxon>
        <taxon>Bacillati</taxon>
        <taxon>Actinomycetota</taxon>
        <taxon>Actinomycetes</taxon>
        <taxon>Micromonosporales</taxon>
        <taxon>Micromonosporaceae</taxon>
        <taxon>Paractinoplanes</taxon>
    </lineage>
</organism>
<dbReference type="EMBL" id="BOMM01000047">
    <property type="protein sequence ID" value="GIE13348.1"/>
    <property type="molecule type" value="Genomic_DNA"/>
</dbReference>
<evidence type="ECO:0000313" key="6">
    <source>
        <dbReference type="EMBL" id="GIE13348.1"/>
    </source>
</evidence>
<sequence>MSMRIGLLASRVRTEEKRLLDAFAHRGAEVDVIDSRTLRFGLGDASPPWQVILNREISGTRARYAAVSLEAAGISTLNSARAGEICGDKWQTSLALQRAGVPTPKAALALTPEAALDEIAAMGYPVVLKPLSSSWGKRVSLIRDPDAAEAVLEHCAALPAPQAHLIYLQAYVEKPGRDIRVVVVGDRAVGAVYRNADTWRTNVARGATTTMCDLHGDLADVALSAARAVGADIAGVDVVEDVDGRLLVLEVNSGVEFTGLQRALGEGCDVPGAIADLTLARAGEMTTEVPA</sequence>
<dbReference type="PANTHER" id="PTHR21621:SF0">
    <property type="entry name" value="BETA-CITRYLGLUTAMATE SYNTHASE B-RELATED"/>
    <property type="match status" value="1"/>
</dbReference>
<dbReference type="GO" id="GO:0009432">
    <property type="term" value="P:SOS response"/>
    <property type="evidence" value="ECO:0007669"/>
    <property type="project" value="TreeGrafter"/>
</dbReference>
<dbReference type="InterPro" id="IPR004666">
    <property type="entry name" value="Rp_bS6_RimK/Lys_biosynth_LsyX"/>
</dbReference>
<dbReference type="InterPro" id="IPR013815">
    <property type="entry name" value="ATP_grasp_subdomain_1"/>
</dbReference>
<dbReference type="Gene3D" id="3.30.470.20">
    <property type="entry name" value="ATP-grasp fold, B domain"/>
    <property type="match status" value="1"/>
</dbReference>
<dbReference type="InterPro" id="IPR011761">
    <property type="entry name" value="ATP-grasp"/>
</dbReference>
<evidence type="ECO:0000256" key="1">
    <source>
        <dbReference type="ARBA" id="ARBA00022723"/>
    </source>
</evidence>
<dbReference type="PANTHER" id="PTHR21621">
    <property type="entry name" value="RIBOSOMAL PROTEIN S6 MODIFICATION PROTEIN"/>
    <property type="match status" value="1"/>
</dbReference>
<dbReference type="Pfam" id="PF08443">
    <property type="entry name" value="RimK"/>
    <property type="match status" value="1"/>
</dbReference>
<dbReference type="SUPFAM" id="SSF56059">
    <property type="entry name" value="Glutathione synthetase ATP-binding domain-like"/>
    <property type="match status" value="1"/>
</dbReference>
<evidence type="ECO:0000256" key="3">
    <source>
        <dbReference type="ARBA" id="ARBA00022840"/>
    </source>
</evidence>
<name>A0A919J5F4_9ACTN</name>
<dbReference type="Pfam" id="PF22626">
    <property type="entry name" value="LysX_preATP_grasp"/>
    <property type="match status" value="1"/>
</dbReference>
<dbReference type="SUPFAM" id="SSF52440">
    <property type="entry name" value="PreATP-grasp domain"/>
    <property type="match status" value="1"/>
</dbReference>
<dbReference type="GO" id="GO:0018169">
    <property type="term" value="F:ribosomal S6-glutamic acid ligase activity"/>
    <property type="evidence" value="ECO:0007669"/>
    <property type="project" value="TreeGrafter"/>
</dbReference>
<proteinExistence type="predicted"/>
<dbReference type="InterPro" id="IPR054562">
    <property type="entry name" value="LysX/ArgX_preATP_grasp"/>
</dbReference>
<evidence type="ECO:0000256" key="4">
    <source>
        <dbReference type="PROSITE-ProRule" id="PRU00409"/>
    </source>
</evidence>